<dbReference type="EMBL" id="GL380553">
    <property type="protein sequence ID" value="EGT57542.1"/>
    <property type="molecule type" value="Genomic_DNA"/>
</dbReference>
<keyword evidence="1" id="KW-0472">Membrane</keyword>
<dbReference type="PANTHER" id="PTHR31389:SF0">
    <property type="entry name" value="ALPHA-1,6-MANNOSYL-GLYCOPROTEIN 6-BETA-N-ACETYLGLUCOSAMINYLTRANSFERASE-RELATED"/>
    <property type="match status" value="1"/>
</dbReference>
<dbReference type="FunCoup" id="G0PID5">
    <property type="interactions" value="545"/>
</dbReference>
<dbReference type="AlphaFoldDB" id="G0PID5"/>
<dbReference type="STRING" id="135651.G0PID5"/>
<dbReference type="InParanoid" id="G0PID5"/>
<proteinExistence type="predicted"/>
<evidence type="ECO:0000313" key="3">
    <source>
        <dbReference type="Proteomes" id="UP000008068"/>
    </source>
</evidence>
<keyword evidence="1" id="KW-0812">Transmembrane</keyword>
<dbReference type="eggNOG" id="ENOG502SA4K">
    <property type="taxonomic scope" value="Eukaryota"/>
</dbReference>
<dbReference type="PANTHER" id="PTHR31389">
    <property type="entry name" value="LD39211P"/>
    <property type="match status" value="1"/>
</dbReference>
<dbReference type="InterPro" id="IPR012444">
    <property type="entry name" value="DUF1647"/>
</dbReference>
<protein>
    <submittedName>
        <fullName evidence="2">Uncharacterized protein</fullName>
    </submittedName>
</protein>
<dbReference type="HOGENOM" id="CLU_042099_0_1_1"/>
<evidence type="ECO:0000256" key="1">
    <source>
        <dbReference type="SAM" id="Phobius"/>
    </source>
</evidence>
<evidence type="ECO:0000313" key="2">
    <source>
        <dbReference type="EMBL" id="EGT57542.1"/>
    </source>
</evidence>
<dbReference type="OMA" id="CDADISE"/>
<feature type="transmembrane region" description="Helical" evidence="1">
    <location>
        <begin position="21"/>
        <end position="41"/>
    </location>
</feature>
<keyword evidence="1" id="KW-1133">Transmembrane helix</keyword>
<keyword evidence="3" id="KW-1185">Reference proteome</keyword>
<accession>G0PID5</accession>
<reference evidence="3" key="1">
    <citation type="submission" date="2011-07" db="EMBL/GenBank/DDBJ databases">
        <authorList>
            <consortium name="Caenorhabditis brenneri Sequencing and Analysis Consortium"/>
            <person name="Wilson R.K."/>
        </authorList>
    </citation>
    <scope>NUCLEOTIDE SEQUENCE [LARGE SCALE GENOMIC DNA]</scope>
    <source>
        <strain evidence="3">PB2801</strain>
    </source>
</reference>
<dbReference type="Pfam" id="PF07801">
    <property type="entry name" value="DUF1647"/>
    <property type="match status" value="1"/>
</dbReference>
<name>G0PID5_CAEBE</name>
<dbReference type="Proteomes" id="UP000008068">
    <property type="component" value="Unassembled WGS sequence"/>
</dbReference>
<dbReference type="OrthoDB" id="10053392at2759"/>
<gene>
    <name evidence="2" type="ORF">CAEBREN_14652</name>
</gene>
<organism evidence="3">
    <name type="scientific">Caenorhabditis brenneri</name>
    <name type="common">Nematode worm</name>
    <dbReference type="NCBI Taxonomy" id="135651"/>
    <lineage>
        <taxon>Eukaryota</taxon>
        <taxon>Metazoa</taxon>
        <taxon>Ecdysozoa</taxon>
        <taxon>Nematoda</taxon>
        <taxon>Chromadorea</taxon>
        <taxon>Rhabditida</taxon>
        <taxon>Rhabditina</taxon>
        <taxon>Rhabditomorpha</taxon>
        <taxon>Rhabditoidea</taxon>
        <taxon>Rhabditidae</taxon>
        <taxon>Peloderinae</taxon>
        <taxon>Caenorhabditis</taxon>
    </lineage>
</organism>
<sequence>MDSRLRRYRLVQYLWKVQKKRQLISVFFIFFLLFFLSYLFLLQFSKPCTSQLPPQIDPNCYCKSPKTGEVYNFCYVDPQNSTNIGRKFNCSFVETMEDLKLLNNPGPFPPISEFYKNQDDIVFASITSDDHYSVHAETFATLRSYYPTHKYILYGLNMTQPYIDKLPKNDINFEFRPFDTSRYPKDVETWLHYRFKSIILAEILRDYENVWYIDAHLEALKPDFIKTFFEEANSERLTEDFSPVVSFISTWHSNFAVLHPGLLDYLPTNSIQLLKEVYQVGSGALHIPRTSKTIEIFKWFVLCALEEKCMNPPGAQLHCRFGPNTMDDYANCFRYDQSVLNLLLLNQYQDHQKYGFYQSFLNLFRFNRYHVPYKYSSKHRFFDRIDI</sequence>